<keyword evidence="6" id="KW-0472">Membrane</keyword>
<evidence type="ECO:0000313" key="11">
    <source>
        <dbReference type="Proteomes" id="UP000092462"/>
    </source>
</evidence>
<dbReference type="InterPro" id="IPR017452">
    <property type="entry name" value="GPCR_Rhodpsn_7TM"/>
</dbReference>
<dbReference type="InterPro" id="IPR000276">
    <property type="entry name" value="GPCR_Rhodpsn"/>
</dbReference>
<dbReference type="Gene3D" id="1.20.1070.10">
    <property type="entry name" value="Rhodopsin 7-helix transmembrane proteins"/>
    <property type="match status" value="1"/>
</dbReference>
<evidence type="ECO:0000256" key="4">
    <source>
        <dbReference type="ARBA" id="ARBA00022692"/>
    </source>
</evidence>
<evidence type="ECO:0000256" key="5">
    <source>
        <dbReference type="ARBA" id="ARBA00022989"/>
    </source>
</evidence>
<keyword evidence="8" id="KW-0807">Transducer</keyword>
<keyword evidence="7 8" id="KW-0675">Receptor</keyword>
<reference evidence="10" key="1">
    <citation type="submission" date="2022-08" db="UniProtKB">
        <authorList>
            <consortium name="EnsemblMetazoa"/>
        </authorList>
    </citation>
    <scope>IDENTIFICATION</scope>
    <source>
        <strain evidence="10">Israel</strain>
    </source>
</reference>
<accession>A0A1B0DK44</accession>
<dbReference type="EMBL" id="AJVK01066221">
    <property type="status" value="NOT_ANNOTATED_CDS"/>
    <property type="molecule type" value="Genomic_DNA"/>
</dbReference>
<keyword evidence="5" id="KW-1133">Transmembrane helix</keyword>
<evidence type="ECO:0000256" key="2">
    <source>
        <dbReference type="ARBA" id="ARBA00010663"/>
    </source>
</evidence>
<feature type="domain" description="G-protein coupled receptors family 1 profile" evidence="9">
    <location>
        <begin position="1"/>
        <end position="205"/>
    </location>
</feature>
<name>A0A1B0DK44_PHLPP</name>
<keyword evidence="8" id="KW-0297">G-protein coupled receptor</keyword>
<dbReference type="GO" id="GO:0042277">
    <property type="term" value="F:peptide binding"/>
    <property type="evidence" value="ECO:0007669"/>
    <property type="project" value="TreeGrafter"/>
</dbReference>
<evidence type="ECO:0000256" key="7">
    <source>
        <dbReference type="ARBA" id="ARBA00023170"/>
    </source>
</evidence>
<evidence type="ECO:0000313" key="10">
    <source>
        <dbReference type="EnsemblMetazoa" id="PPAI008618-PA"/>
    </source>
</evidence>
<evidence type="ECO:0000256" key="3">
    <source>
        <dbReference type="ARBA" id="ARBA00022475"/>
    </source>
</evidence>
<dbReference type="PROSITE" id="PS50262">
    <property type="entry name" value="G_PROTEIN_RECEP_F1_2"/>
    <property type="match status" value="1"/>
</dbReference>
<evidence type="ECO:0000256" key="6">
    <source>
        <dbReference type="ARBA" id="ARBA00023136"/>
    </source>
</evidence>
<dbReference type="GO" id="GO:0032870">
    <property type="term" value="P:cellular response to hormone stimulus"/>
    <property type="evidence" value="ECO:0007669"/>
    <property type="project" value="TreeGrafter"/>
</dbReference>
<keyword evidence="3" id="KW-1003">Cell membrane</keyword>
<dbReference type="AlphaFoldDB" id="A0A1B0DK44"/>
<comment type="similarity">
    <text evidence="2 8">Belongs to the G-protein coupled receptor 1 family.</text>
</comment>
<dbReference type="Pfam" id="PF00001">
    <property type="entry name" value="7tm_1"/>
    <property type="match status" value="1"/>
</dbReference>
<dbReference type="VEuPathDB" id="VectorBase:PPAI008618"/>
<comment type="subcellular location">
    <subcellularLocation>
        <location evidence="1">Cell membrane</location>
        <topology evidence="1">Multi-pass membrane protein</topology>
    </subcellularLocation>
</comment>
<dbReference type="PANTHER" id="PTHR24241:SF190">
    <property type="entry name" value="CARDIOACCELERATORY PEPTIDE RECEPTOR-LIKE PROTEIN"/>
    <property type="match status" value="1"/>
</dbReference>
<dbReference type="SUPFAM" id="SSF81321">
    <property type="entry name" value="Family A G protein-coupled receptor-like"/>
    <property type="match status" value="1"/>
</dbReference>
<evidence type="ECO:0000259" key="9">
    <source>
        <dbReference type="PROSITE" id="PS50262"/>
    </source>
</evidence>
<dbReference type="EnsemblMetazoa" id="PPAI008618-RA">
    <property type="protein sequence ID" value="PPAI008618-PA"/>
    <property type="gene ID" value="PPAI008618"/>
</dbReference>
<proteinExistence type="inferred from homology"/>
<protein>
    <recommendedName>
        <fullName evidence="9">G-protein coupled receptors family 1 profile domain-containing protein</fullName>
    </recommendedName>
</protein>
<dbReference type="GO" id="GO:0004930">
    <property type="term" value="F:G protein-coupled receptor activity"/>
    <property type="evidence" value="ECO:0007669"/>
    <property type="project" value="UniProtKB-KW"/>
</dbReference>
<dbReference type="PROSITE" id="PS00237">
    <property type="entry name" value="G_PROTEIN_RECEP_F1_1"/>
    <property type="match status" value="1"/>
</dbReference>
<dbReference type="PANTHER" id="PTHR24241">
    <property type="entry name" value="NEUROPEPTIDE RECEPTOR-RELATED G-PROTEIN COUPLED RECEPTOR"/>
    <property type="match status" value="1"/>
</dbReference>
<dbReference type="GO" id="GO:0005886">
    <property type="term" value="C:plasma membrane"/>
    <property type="evidence" value="ECO:0007669"/>
    <property type="project" value="UniProtKB-SubCell"/>
</dbReference>
<sequence length="205" mass="23542">MAHLFQIGWRITVEWYAGNVACKVFLFMRAFCLYLSSNVLVCVSLDRCFAVVYPLRVTDARKRGKCMLLTAWILAALYSIPQSIIFHVQQHPDFPGFWQCVTFGFFATPRMEAAYNLFCLTAMYFGPLAAISIAYTAIVCEISNRSDRSRTKDEGGDRTASGALRLRCNAMTHIERARQRTFRLTITIVLVFIWCWTPYAVMTLW</sequence>
<keyword evidence="4 8" id="KW-0812">Transmembrane</keyword>
<evidence type="ECO:0000256" key="1">
    <source>
        <dbReference type="ARBA" id="ARBA00004651"/>
    </source>
</evidence>
<dbReference type="VEuPathDB" id="VectorBase:PPAPM1_002538"/>
<dbReference type="Proteomes" id="UP000092462">
    <property type="component" value="Unassembled WGS sequence"/>
</dbReference>
<keyword evidence="11" id="KW-1185">Reference proteome</keyword>
<organism evidence="10 11">
    <name type="scientific">Phlebotomus papatasi</name>
    <name type="common">Sandfly</name>
    <dbReference type="NCBI Taxonomy" id="29031"/>
    <lineage>
        <taxon>Eukaryota</taxon>
        <taxon>Metazoa</taxon>
        <taxon>Ecdysozoa</taxon>
        <taxon>Arthropoda</taxon>
        <taxon>Hexapoda</taxon>
        <taxon>Insecta</taxon>
        <taxon>Pterygota</taxon>
        <taxon>Neoptera</taxon>
        <taxon>Endopterygota</taxon>
        <taxon>Diptera</taxon>
        <taxon>Nematocera</taxon>
        <taxon>Psychodoidea</taxon>
        <taxon>Psychodidae</taxon>
        <taxon>Phlebotomus</taxon>
        <taxon>Phlebotomus</taxon>
    </lineage>
</organism>
<dbReference type="PRINTS" id="PR00237">
    <property type="entry name" value="GPCRRHODOPSN"/>
</dbReference>
<evidence type="ECO:0000256" key="8">
    <source>
        <dbReference type="RuleBase" id="RU000688"/>
    </source>
</evidence>